<comment type="caution">
    <text evidence="1">The sequence shown here is derived from an EMBL/GenBank/DDBJ whole genome shotgun (WGS) entry which is preliminary data.</text>
</comment>
<organism evidence="1 2">
    <name type="scientific">Clonorchis sinensis</name>
    <name type="common">Chinese liver fluke</name>
    <dbReference type="NCBI Taxonomy" id="79923"/>
    <lineage>
        <taxon>Eukaryota</taxon>
        <taxon>Metazoa</taxon>
        <taxon>Spiralia</taxon>
        <taxon>Lophotrochozoa</taxon>
        <taxon>Platyhelminthes</taxon>
        <taxon>Trematoda</taxon>
        <taxon>Digenea</taxon>
        <taxon>Opisthorchiida</taxon>
        <taxon>Opisthorchiata</taxon>
        <taxon>Opisthorchiidae</taxon>
        <taxon>Clonorchis</taxon>
    </lineage>
</organism>
<dbReference type="Proteomes" id="UP000286415">
    <property type="component" value="Unassembled WGS sequence"/>
</dbReference>
<evidence type="ECO:0000313" key="2">
    <source>
        <dbReference type="Proteomes" id="UP000286415"/>
    </source>
</evidence>
<sequence>MQSHTSEAIRDPCPSSKVLRQPRNISRAKSETRTSDLVKYQSWRHPADQNELKTKTTAEASRPWTLCQAKGLSLFGHGKQHSFQQPKARHAQHMPQPTQPLALHTFFNGSTRCTTQNPLSNCLVPIRLHESTRALVLSQLLSHP</sequence>
<name>A0A419PPK5_CLOSI</name>
<accession>A0A419PPK5</accession>
<protein>
    <submittedName>
        <fullName evidence="1">Uncharacterized protein</fullName>
    </submittedName>
</protein>
<dbReference type="EMBL" id="NIRI02000005">
    <property type="protein sequence ID" value="KAG5454559.1"/>
    <property type="molecule type" value="Genomic_DNA"/>
</dbReference>
<proteinExistence type="predicted"/>
<dbReference type="InParanoid" id="A0A419PPK5"/>
<gene>
    <name evidence="1" type="ORF">CSKR_105459</name>
</gene>
<reference evidence="1 2" key="1">
    <citation type="journal article" date="2018" name="Biotechnol. Adv.">
        <title>Improved genomic resources and new bioinformatic workflow for the carcinogenic parasite Clonorchis sinensis: Biotechnological implications.</title>
        <authorList>
            <person name="Wang D."/>
            <person name="Korhonen P.K."/>
            <person name="Gasser R.B."/>
            <person name="Young N.D."/>
        </authorList>
    </citation>
    <scope>NUCLEOTIDE SEQUENCE [LARGE SCALE GENOMIC DNA]</scope>
    <source>
        <strain evidence="1">Cs-k2</strain>
    </source>
</reference>
<dbReference type="AlphaFoldDB" id="A0A419PPK5"/>
<reference evidence="1 2" key="2">
    <citation type="journal article" date="2021" name="Genomics">
        <title>High-quality reference genome for Clonorchis sinensis.</title>
        <authorList>
            <person name="Young N.D."/>
            <person name="Stroehlein A.J."/>
            <person name="Kinkar L."/>
            <person name="Wang T."/>
            <person name="Sohn W.M."/>
            <person name="Chang B.C.H."/>
            <person name="Kaur P."/>
            <person name="Weisz D."/>
            <person name="Dudchenko O."/>
            <person name="Aiden E.L."/>
            <person name="Korhonen P.K."/>
            <person name="Gasser R.B."/>
        </authorList>
    </citation>
    <scope>NUCLEOTIDE SEQUENCE [LARGE SCALE GENOMIC DNA]</scope>
    <source>
        <strain evidence="1">Cs-k2</strain>
    </source>
</reference>
<keyword evidence="2" id="KW-1185">Reference proteome</keyword>
<evidence type="ECO:0000313" key="1">
    <source>
        <dbReference type="EMBL" id="KAG5454559.1"/>
    </source>
</evidence>